<gene>
    <name evidence="8" type="primary">rplP</name>
    <name evidence="12" type="ORF">SAMN02745912_03083</name>
</gene>
<dbReference type="FunFam" id="3.90.1170.10:FF:000001">
    <property type="entry name" value="50S ribosomal protein L16"/>
    <property type="match status" value="1"/>
</dbReference>
<dbReference type="RefSeq" id="WP_073152021.1">
    <property type="nucleotide sequence ID" value="NZ_FRAG01000050.1"/>
</dbReference>
<evidence type="ECO:0000256" key="6">
    <source>
        <dbReference type="ARBA" id="ARBA00023274"/>
    </source>
</evidence>
<reference evidence="13" key="1">
    <citation type="submission" date="2016-11" db="EMBL/GenBank/DDBJ databases">
        <authorList>
            <person name="Varghese N."/>
            <person name="Submissions S."/>
        </authorList>
    </citation>
    <scope>NUCLEOTIDE SEQUENCE [LARGE SCALE GENOMIC DNA]</scope>
    <source>
        <strain evidence="13">DSM 15212 / CIP 107654 / DViRD3</strain>
    </source>
</reference>
<keyword evidence="2 8" id="KW-0820">tRNA-binding</keyword>
<keyword evidence="6 8" id="KW-0687">Ribonucleoprotein</keyword>
<organism evidence="12 13">
    <name type="scientific">Paramaledivibacter caminithermalis (strain DSM 15212 / CIP 107654 / DViRD3)</name>
    <name type="common">Clostridium caminithermale</name>
    <dbReference type="NCBI Taxonomy" id="1121301"/>
    <lineage>
        <taxon>Bacteria</taxon>
        <taxon>Bacillati</taxon>
        <taxon>Bacillota</taxon>
        <taxon>Clostridia</taxon>
        <taxon>Peptostreptococcales</taxon>
        <taxon>Caminicellaceae</taxon>
        <taxon>Paramaledivibacter</taxon>
    </lineage>
</organism>
<accession>A0A1M6RU94</accession>
<comment type="similarity">
    <text evidence="1 8 9">Belongs to the universal ribosomal protein uL16 family.</text>
</comment>
<dbReference type="PANTHER" id="PTHR12220:SF13">
    <property type="entry name" value="LARGE RIBOSOMAL SUBUNIT PROTEIN UL16M"/>
    <property type="match status" value="1"/>
</dbReference>
<evidence type="ECO:0000256" key="10">
    <source>
        <dbReference type="RuleBase" id="RU004414"/>
    </source>
</evidence>
<dbReference type="InterPro" id="IPR047873">
    <property type="entry name" value="Ribosomal_uL16"/>
</dbReference>
<dbReference type="PRINTS" id="PR00060">
    <property type="entry name" value="RIBOSOMALL16"/>
</dbReference>
<dbReference type="AlphaFoldDB" id="A0A1M6RU94"/>
<dbReference type="NCBIfam" id="TIGR01164">
    <property type="entry name" value="rplP_bact"/>
    <property type="match status" value="1"/>
</dbReference>
<dbReference type="SUPFAM" id="SSF54686">
    <property type="entry name" value="Ribosomal protein L16p/L10e"/>
    <property type="match status" value="1"/>
</dbReference>
<dbReference type="InterPro" id="IPR016180">
    <property type="entry name" value="Ribosomal_uL16_dom"/>
</dbReference>
<dbReference type="STRING" id="1121301.SAMN02745912_03083"/>
<proteinExistence type="inferred from homology"/>
<dbReference type="PROSITE" id="PS00701">
    <property type="entry name" value="RIBOSOMAL_L16_2"/>
    <property type="match status" value="1"/>
</dbReference>
<dbReference type="GO" id="GO:0006412">
    <property type="term" value="P:translation"/>
    <property type="evidence" value="ECO:0007669"/>
    <property type="project" value="UniProtKB-UniRule"/>
</dbReference>
<evidence type="ECO:0000256" key="9">
    <source>
        <dbReference type="RuleBase" id="RU004413"/>
    </source>
</evidence>
<evidence type="ECO:0000256" key="11">
    <source>
        <dbReference type="SAM" id="MobiDB-lite"/>
    </source>
</evidence>
<keyword evidence="5 8" id="KW-0689">Ribosomal protein</keyword>
<sequence>MLMPKRVKRRRVHRGRMKGKASRGNTVTYGEYGLVALEPAWITSNQIEAARVAINRRIKRGGKVWIKIFPHKPVTQKPAETRMGAGKGSPEYWVAVVKPGRVMFEMSGVDEEIAREAMRLAAMKLPIKCKFVTRQQMEEKDGEAGES</sequence>
<dbReference type="Gene3D" id="3.90.1170.10">
    <property type="entry name" value="Ribosomal protein L10e/L16"/>
    <property type="match status" value="1"/>
</dbReference>
<dbReference type="Pfam" id="PF00252">
    <property type="entry name" value="Ribosomal_L16"/>
    <property type="match status" value="1"/>
</dbReference>
<evidence type="ECO:0000256" key="4">
    <source>
        <dbReference type="ARBA" id="ARBA00022884"/>
    </source>
</evidence>
<evidence type="ECO:0000256" key="7">
    <source>
        <dbReference type="ARBA" id="ARBA00035198"/>
    </source>
</evidence>
<evidence type="ECO:0000256" key="5">
    <source>
        <dbReference type="ARBA" id="ARBA00022980"/>
    </source>
</evidence>
<keyword evidence="4 8" id="KW-0694">RNA-binding</keyword>
<dbReference type="PANTHER" id="PTHR12220">
    <property type="entry name" value="50S/60S RIBOSOMAL PROTEIN L16"/>
    <property type="match status" value="1"/>
</dbReference>
<evidence type="ECO:0000256" key="3">
    <source>
        <dbReference type="ARBA" id="ARBA00022730"/>
    </source>
</evidence>
<evidence type="ECO:0000313" key="12">
    <source>
        <dbReference type="EMBL" id="SHK36102.1"/>
    </source>
</evidence>
<comment type="subunit">
    <text evidence="8 10">Part of the 50S ribosomal subunit.</text>
</comment>
<comment type="function">
    <text evidence="8 10">Binds 23S rRNA and is also seen to make contacts with the A and possibly P site tRNAs.</text>
</comment>
<feature type="region of interest" description="Disordered" evidence="11">
    <location>
        <begin position="1"/>
        <end position="22"/>
    </location>
</feature>
<dbReference type="GO" id="GO:0003735">
    <property type="term" value="F:structural constituent of ribosome"/>
    <property type="evidence" value="ECO:0007669"/>
    <property type="project" value="InterPro"/>
</dbReference>
<protein>
    <recommendedName>
        <fullName evidence="7 8">Large ribosomal subunit protein uL16</fullName>
    </recommendedName>
</protein>
<dbReference type="InterPro" id="IPR020798">
    <property type="entry name" value="Ribosomal_uL16_CS"/>
</dbReference>
<dbReference type="OrthoDB" id="9802589at2"/>
<dbReference type="PROSITE" id="PS00586">
    <property type="entry name" value="RIBOSOMAL_L16_1"/>
    <property type="match status" value="1"/>
</dbReference>
<dbReference type="GO" id="GO:0022625">
    <property type="term" value="C:cytosolic large ribosomal subunit"/>
    <property type="evidence" value="ECO:0007669"/>
    <property type="project" value="TreeGrafter"/>
</dbReference>
<evidence type="ECO:0000313" key="13">
    <source>
        <dbReference type="Proteomes" id="UP000184465"/>
    </source>
</evidence>
<dbReference type="CDD" id="cd01433">
    <property type="entry name" value="Ribosomal_L16_L10e"/>
    <property type="match status" value="1"/>
</dbReference>
<evidence type="ECO:0000256" key="1">
    <source>
        <dbReference type="ARBA" id="ARBA00008931"/>
    </source>
</evidence>
<feature type="compositionally biased region" description="Basic residues" evidence="11">
    <location>
        <begin position="1"/>
        <end position="21"/>
    </location>
</feature>
<name>A0A1M6RU94_PARC5</name>
<dbReference type="EMBL" id="FRAG01000050">
    <property type="protein sequence ID" value="SHK36102.1"/>
    <property type="molecule type" value="Genomic_DNA"/>
</dbReference>
<dbReference type="Proteomes" id="UP000184465">
    <property type="component" value="Unassembled WGS sequence"/>
</dbReference>
<dbReference type="GO" id="GO:0000049">
    <property type="term" value="F:tRNA binding"/>
    <property type="evidence" value="ECO:0007669"/>
    <property type="project" value="UniProtKB-KW"/>
</dbReference>
<dbReference type="InterPro" id="IPR036920">
    <property type="entry name" value="Ribosomal_uL16_sf"/>
</dbReference>
<keyword evidence="3 8" id="KW-0699">rRNA-binding</keyword>
<evidence type="ECO:0000256" key="2">
    <source>
        <dbReference type="ARBA" id="ARBA00022555"/>
    </source>
</evidence>
<keyword evidence="13" id="KW-1185">Reference proteome</keyword>
<dbReference type="HAMAP" id="MF_01342">
    <property type="entry name" value="Ribosomal_uL16"/>
    <property type="match status" value="1"/>
</dbReference>
<dbReference type="GO" id="GO:0019843">
    <property type="term" value="F:rRNA binding"/>
    <property type="evidence" value="ECO:0007669"/>
    <property type="project" value="UniProtKB-UniRule"/>
</dbReference>
<evidence type="ECO:0000256" key="8">
    <source>
        <dbReference type="HAMAP-Rule" id="MF_01342"/>
    </source>
</evidence>
<dbReference type="InterPro" id="IPR000114">
    <property type="entry name" value="Ribosomal_uL16_bact-type"/>
</dbReference>